<accession>A0A8D2L4R6</accession>
<keyword evidence="2" id="KW-0812">Transmembrane</keyword>
<dbReference type="Gene3D" id="1.10.287.210">
    <property type="match status" value="1"/>
</dbReference>
<dbReference type="AlphaFoldDB" id="A0A8D2L4R6"/>
<keyword evidence="4" id="KW-1185">Reference proteome</keyword>
<evidence type="ECO:0000313" key="3">
    <source>
        <dbReference type="Ensembl" id="ENSVKKP00000016677.1"/>
    </source>
</evidence>
<dbReference type="InterPro" id="IPR018154">
    <property type="entry name" value="TLV/ENV_coat_polyprotein"/>
</dbReference>
<dbReference type="SUPFAM" id="SSF58069">
    <property type="entry name" value="Virus ectodomain"/>
    <property type="match status" value="1"/>
</dbReference>
<keyword evidence="2" id="KW-0472">Membrane</keyword>
<protein>
    <recommendedName>
        <fullName evidence="5">Envelope protein syncytin-Ten1</fullName>
    </recommendedName>
</protein>
<dbReference type="Ensembl" id="ENSVKKT00000017090.1">
    <property type="protein sequence ID" value="ENSVKKP00000016677.1"/>
    <property type="gene ID" value="ENSVKKG00000011406.1"/>
</dbReference>
<dbReference type="PANTHER" id="PTHR10424:SF73">
    <property type="entry name" value="ENDOGENOUS RETROVIRUS GROUP FC1 ENV POLYPROTEIN-RELATED"/>
    <property type="match status" value="1"/>
</dbReference>
<reference evidence="3" key="2">
    <citation type="submission" date="2025-09" db="UniProtKB">
        <authorList>
            <consortium name="Ensembl"/>
        </authorList>
    </citation>
    <scope>IDENTIFICATION</scope>
</reference>
<evidence type="ECO:0000313" key="4">
    <source>
        <dbReference type="Proteomes" id="UP000694545"/>
    </source>
</evidence>
<dbReference type="Pfam" id="PF00429">
    <property type="entry name" value="TLV_coat"/>
    <property type="match status" value="1"/>
</dbReference>
<evidence type="ECO:0008006" key="5">
    <source>
        <dbReference type="Google" id="ProtNLM"/>
    </source>
</evidence>
<evidence type="ECO:0000256" key="2">
    <source>
        <dbReference type="SAM" id="Phobius"/>
    </source>
</evidence>
<dbReference type="PANTHER" id="PTHR10424">
    <property type="entry name" value="VIRAL ENVELOPE PROTEIN"/>
    <property type="match status" value="1"/>
</dbReference>
<keyword evidence="2" id="KW-1133">Transmembrane helix</keyword>
<sequence length="471" mass="53308">MFLQLANDVVATTNLSDCWLCTHTSHHNWHWPLIPFQFLNYSDWANISVHDANSTITKDSITSPILLDNQALWPPAPYCIKAFYGSADVGAYPNCSTTLVLPHNSIDWDYTVKDYGSIIYLPTCPCVESRCICSAASAYFMSGYVVDNCTASGVRGPWPDNVTRWRAQMSLPDSKYLLFRSFHWQRTVIKRGGKPENYTYGLPPGVFFVCGTAAYKVLPPFWHGTCTLASLGPLNMNIQSHDAVKRATNPHLYRRNLDSNTRGFLDFVGFFIPSLHGVFTNLKLLNISKDIERLANVSKIAIKALQTEVDSLAKVVVQNRLALDYLFLRNGGVCAWLNQSCCFYVNQSGVIEQSLTTIQEVVTDLRRDPSSWTDFSWLWSWLPNLSWLRSLIMYVIIIIVILIMLCCCIQCIPSLVDVLKRCFARAPSPTVNLTAKQLYQIKYHVLNSHDDEDHAPLLPPYEDVGYPLLVR</sequence>
<feature type="transmembrane region" description="Helical" evidence="2">
    <location>
        <begin position="391"/>
        <end position="416"/>
    </location>
</feature>
<dbReference type="Proteomes" id="UP000694545">
    <property type="component" value="Unplaced"/>
</dbReference>
<evidence type="ECO:0000256" key="1">
    <source>
        <dbReference type="ARBA" id="ARBA00023157"/>
    </source>
</evidence>
<keyword evidence="1" id="KW-1015">Disulfide bond</keyword>
<proteinExistence type="predicted"/>
<dbReference type="OMA" id="INVSKWI"/>
<reference evidence="3" key="1">
    <citation type="submission" date="2025-08" db="UniProtKB">
        <authorList>
            <consortium name="Ensembl"/>
        </authorList>
    </citation>
    <scope>IDENTIFICATION</scope>
</reference>
<organism evidence="3 4">
    <name type="scientific">Varanus komodoensis</name>
    <name type="common">Komodo dragon</name>
    <dbReference type="NCBI Taxonomy" id="61221"/>
    <lineage>
        <taxon>Eukaryota</taxon>
        <taxon>Metazoa</taxon>
        <taxon>Chordata</taxon>
        <taxon>Craniata</taxon>
        <taxon>Vertebrata</taxon>
        <taxon>Euteleostomi</taxon>
        <taxon>Lepidosauria</taxon>
        <taxon>Squamata</taxon>
        <taxon>Bifurcata</taxon>
        <taxon>Unidentata</taxon>
        <taxon>Episquamata</taxon>
        <taxon>Toxicofera</taxon>
        <taxon>Anguimorpha</taxon>
        <taxon>Paleoanguimorpha</taxon>
        <taxon>Varanoidea</taxon>
        <taxon>Varanidae</taxon>
        <taxon>Varanus</taxon>
    </lineage>
</organism>
<name>A0A8D2L4R6_VARKO</name>